<evidence type="ECO:0008006" key="4">
    <source>
        <dbReference type="Google" id="ProtNLM"/>
    </source>
</evidence>
<dbReference type="KEGG" id="mcos:GM418_28670"/>
<feature type="transmembrane region" description="Helical" evidence="1">
    <location>
        <begin position="120"/>
        <end position="139"/>
    </location>
</feature>
<accession>A0A6I6JY82</accession>
<gene>
    <name evidence="2" type="ORF">GM418_28670</name>
</gene>
<reference evidence="2 3" key="1">
    <citation type="submission" date="2019-11" db="EMBL/GenBank/DDBJ databases">
        <authorList>
            <person name="Zheng R.K."/>
            <person name="Sun C.M."/>
        </authorList>
    </citation>
    <scope>NUCLEOTIDE SEQUENCE [LARGE SCALE GENOMIC DNA]</scope>
    <source>
        <strain evidence="2 3">WC007</strain>
    </source>
</reference>
<name>A0A6I6JY82_9BACT</name>
<evidence type="ECO:0000313" key="2">
    <source>
        <dbReference type="EMBL" id="QGY47501.1"/>
    </source>
</evidence>
<organism evidence="2 3">
    <name type="scientific">Maribellus comscasis</name>
    <dbReference type="NCBI Taxonomy" id="2681766"/>
    <lineage>
        <taxon>Bacteria</taxon>
        <taxon>Pseudomonadati</taxon>
        <taxon>Bacteroidota</taxon>
        <taxon>Bacteroidia</taxon>
        <taxon>Marinilabiliales</taxon>
        <taxon>Prolixibacteraceae</taxon>
        <taxon>Maribellus</taxon>
    </lineage>
</organism>
<proteinExistence type="predicted"/>
<keyword evidence="1" id="KW-0812">Transmembrane</keyword>
<dbReference type="InterPro" id="IPR011990">
    <property type="entry name" value="TPR-like_helical_dom_sf"/>
</dbReference>
<protein>
    <recommendedName>
        <fullName evidence="4">Tetratricopeptide repeat protein</fullName>
    </recommendedName>
</protein>
<dbReference type="Gene3D" id="1.25.40.10">
    <property type="entry name" value="Tetratricopeptide repeat domain"/>
    <property type="match status" value="1"/>
</dbReference>
<dbReference type="Proteomes" id="UP000428260">
    <property type="component" value="Chromosome"/>
</dbReference>
<keyword evidence="3" id="KW-1185">Reference proteome</keyword>
<dbReference type="RefSeq" id="WP_158871446.1">
    <property type="nucleotide sequence ID" value="NZ_CP046401.1"/>
</dbReference>
<keyword evidence="1" id="KW-1133">Transmembrane helix</keyword>
<dbReference type="EMBL" id="CP046401">
    <property type="protein sequence ID" value="QGY47501.1"/>
    <property type="molecule type" value="Genomic_DNA"/>
</dbReference>
<evidence type="ECO:0000313" key="3">
    <source>
        <dbReference type="Proteomes" id="UP000428260"/>
    </source>
</evidence>
<evidence type="ECO:0000256" key="1">
    <source>
        <dbReference type="SAM" id="Phobius"/>
    </source>
</evidence>
<feature type="transmembrane region" description="Helical" evidence="1">
    <location>
        <begin position="79"/>
        <end position="100"/>
    </location>
</feature>
<sequence>MSNKQFKFEFEHSNLTLIGGNINHIPDHSHTLSFNENASSLHIVLEEGTSMEYFEAIIADSIKKKSKLSYLFFQLKNRIGSLFTVVVSLMIIAFLTLLAIHESLSYDLFSGSEGANIFSFNTIYFYLILSFIIVLFLVISPKIILGEFENLFDWASSRFSNHYRIIRRLEKGLLTLNKLNGENNVLNVWNPLVAGKDNWICEQLIPALLRLTMPVNIIVRIDEKNAFLEILKANDLDSYNLDQTTEISDDNEKIFPYRLLSSWEKECMHCLLFSSTKQLPDEWEVNNSKQSIVISKELGEHVYHMYRSNFSSPDAESITFEKFIKRCVDDYGYIKPTSDKRTENFRLIQKTLTDELDSKLLEKIEDIVLNSLGTISADINDPMAFIILIGLTGADNALNSRKINLLSGFVKNVDRVENYQLMSRYWRYISSNETEVDDNFVLEPMQFMDVQTLTDLSVCFVNSGMYKNAFEVYDILENIYPAKIAIEIADLKDSLGNYHEALEILLDTDKKWFRSGIVQDKGLILKLYINISWVIVSGRFENRRVEGYQYLEKTETILRKLPDTENYLLFLTQFYNTTANYHEWEENYTLAIENYEKALKLPGTILRKSSLLSNRGISERLIAKKCNNVTSRKEHLLTSCSNLRQAVNMKKNIGEKNQIPGASHNLAETLIELAGITNGIAEKIEVLKEADAVASLALKILDELNSQKRRGRLLAEKYITHKMFGELNEPSEEKKLKELLDAWLQNEDKESYDYREITRLLNQFGVSQIF</sequence>
<keyword evidence="1" id="KW-0472">Membrane</keyword>
<dbReference type="AlphaFoldDB" id="A0A6I6JY82"/>